<dbReference type="InterPro" id="IPR036875">
    <property type="entry name" value="Znf_CCHC_sf"/>
</dbReference>
<proteinExistence type="inferred from homology"/>
<feature type="compositionally biased region" description="Polar residues" evidence="8">
    <location>
        <begin position="368"/>
        <end position="384"/>
    </location>
</feature>
<feature type="compositionally biased region" description="Polar residues" evidence="8">
    <location>
        <begin position="613"/>
        <end position="622"/>
    </location>
</feature>
<evidence type="ECO:0000313" key="10">
    <source>
        <dbReference type="EMBL" id="KAJ7971186.1"/>
    </source>
</evidence>
<dbReference type="SMART" id="SM00581">
    <property type="entry name" value="PSP"/>
    <property type="match status" value="1"/>
</dbReference>
<organism evidence="10 11">
    <name type="scientific">Quillaja saponaria</name>
    <name type="common">Soap bark tree</name>
    <dbReference type="NCBI Taxonomy" id="32244"/>
    <lineage>
        <taxon>Eukaryota</taxon>
        <taxon>Viridiplantae</taxon>
        <taxon>Streptophyta</taxon>
        <taxon>Embryophyta</taxon>
        <taxon>Tracheophyta</taxon>
        <taxon>Spermatophyta</taxon>
        <taxon>Magnoliopsida</taxon>
        <taxon>eudicotyledons</taxon>
        <taxon>Gunneridae</taxon>
        <taxon>Pentapetalae</taxon>
        <taxon>rosids</taxon>
        <taxon>fabids</taxon>
        <taxon>Fabales</taxon>
        <taxon>Quillajaceae</taxon>
        <taxon>Quillaja</taxon>
    </lineage>
</organism>
<feature type="domain" description="CCHC-type" evidence="9">
    <location>
        <begin position="333"/>
        <end position="349"/>
    </location>
</feature>
<comment type="subcellular location">
    <subcellularLocation>
        <location evidence="1">Nucleus</location>
        <location evidence="1">Nucleoplasm</location>
    </subcellularLocation>
</comment>
<dbReference type="GO" id="GO:0003723">
    <property type="term" value="F:RNA binding"/>
    <property type="evidence" value="ECO:0007669"/>
    <property type="project" value="TreeGrafter"/>
</dbReference>
<evidence type="ECO:0000259" key="9">
    <source>
        <dbReference type="PROSITE" id="PS50158"/>
    </source>
</evidence>
<accession>A0AAD7PXV9</accession>
<feature type="region of interest" description="Disordered" evidence="8">
    <location>
        <begin position="474"/>
        <end position="493"/>
    </location>
</feature>
<evidence type="ECO:0000256" key="6">
    <source>
        <dbReference type="ARBA" id="ARBA00023242"/>
    </source>
</evidence>
<dbReference type="AlphaFoldDB" id="A0AAD7PXV9"/>
<evidence type="ECO:0000256" key="4">
    <source>
        <dbReference type="ARBA" id="ARBA00022771"/>
    </source>
</evidence>
<keyword evidence="3" id="KW-0479">Metal-binding</keyword>
<dbReference type="GO" id="GO:0008270">
    <property type="term" value="F:zinc ion binding"/>
    <property type="evidence" value="ECO:0007669"/>
    <property type="project" value="UniProtKB-KW"/>
</dbReference>
<dbReference type="PANTHER" id="PTHR13316">
    <property type="entry name" value="ZINC FINGER, CCHC DOMAIN CONTAINING 8"/>
    <property type="match status" value="1"/>
</dbReference>
<keyword evidence="11" id="KW-1185">Reference proteome</keyword>
<comment type="caution">
    <text evidence="10">The sequence shown here is derived from an EMBL/GenBank/DDBJ whole genome shotgun (WGS) entry which is preliminary data.</text>
</comment>
<comment type="similarity">
    <text evidence="2">Belongs to the ZCCHC8 family.</text>
</comment>
<protein>
    <submittedName>
        <fullName evidence="10">Zinc finger CCHC domain-containing protein 8</fullName>
    </submittedName>
</protein>
<evidence type="ECO:0000256" key="8">
    <source>
        <dbReference type="SAM" id="MobiDB-lite"/>
    </source>
</evidence>
<dbReference type="InterPro" id="IPR052115">
    <property type="entry name" value="NEXT_complex_subunit_ZCCHC8"/>
</dbReference>
<feature type="compositionally biased region" description="Polar residues" evidence="8">
    <location>
        <begin position="632"/>
        <end position="644"/>
    </location>
</feature>
<reference evidence="10" key="1">
    <citation type="journal article" date="2023" name="Science">
        <title>Elucidation of the pathway for biosynthesis of saponin adjuvants from the soapbark tree.</title>
        <authorList>
            <person name="Reed J."/>
            <person name="Orme A."/>
            <person name="El-Demerdash A."/>
            <person name="Owen C."/>
            <person name="Martin L.B.B."/>
            <person name="Misra R.C."/>
            <person name="Kikuchi S."/>
            <person name="Rejzek M."/>
            <person name="Martin A.C."/>
            <person name="Harkess A."/>
            <person name="Leebens-Mack J."/>
            <person name="Louveau T."/>
            <person name="Stephenson M.J."/>
            <person name="Osbourn A."/>
        </authorList>
    </citation>
    <scope>NUCLEOTIDE SEQUENCE</scope>
    <source>
        <strain evidence="10">S10</strain>
    </source>
</reference>
<evidence type="ECO:0000256" key="3">
    <source>
        <dbReference type="ARBA" id="ARBA00022723"/>
    </source>
</evidence>
<dbReference type="Proteomes" id="UP001163823">
    <property type="component" value="Chromosome 4"/>
</dbReference>
<feature type="compositionally biased region" description="Basic and acidic residues" evidence="8">
    <location>
        <begin position="343"/>
        <end position="352"/>
    </location>
</feature>
<evidence type="ECO:0000256" key="2">
    <source>
        <dbReference type="ARBA" id="ARBA00007497"/>
    </source>
</evidence>
<dbReference type="PROSITE" id="PS50158">
    <property type="entry name" value="ZF_CCHC"/>
    <property type="match status" value="1"/>
</dbReference>
<dbReference type="SUPFAM" id="SSF57756">
    <property type="entry name" value="Retrovirus zinc finger-like domains"/>
    <property type="match status" value="1"/>
</dbReference>
<keyword evidence="4 7" id="KW-0863">Zinc-finger</keyword>
<gene>
    <name evidence="10" type="ORF">O6P43_009256</name>
</gene>
<feature type="compositionally biased region" description="Basic and acidic residues" evidence="8">
    <location>
        <begin position="645"/>
        <end position="662"/>
    </location>
</feature>
<evidence type="ECO:0000256" key="7">
    <source>
        <dbReference type="PROSITE-ProRule" id="PRU00047"/>
    </source>
</evidence>
<feature type="compositionally biased region" description="Polar residues" evidence="8">
    <location>
        <begin position="574"/>
        <end position="584"/>
    </location>
</feature>
<sequence>MEPEDSIGLLTSSDLGLCVESELHALGNECSNVDKQPSNCKSKEDINRESLGLGSEVQYEDSHGVPEEDLERNSVDMEIEDAIGLPASINSSFGIENCADADTQPRISVDKENKLSEENVNYNEGDDSHCSDEANLDKSLLENPSALHANFEVTETLLTQTLTVSEELISFSPKVHNEIGNLAIQDDKPIRSQTIDGSSISGVKRARVTIDEHQASVRIIYNSLARASKKKLEELLQQWSKWHAQQNLSQDPGEVLESGEETFFPALHVGQEKTFAVSFWMDNHARKQNNKEFIPLDSSSVPLYDRGYALGLTSADGSSNIEGGLEIIDKASRCFNCGSYSHSLRECPRPRDNVAVNSARKQHKSRRNQSAGSRNPTRYYQNPSGGKYDGLRAGALDAETRQLLGLGERDPPPWLNRMREMGYPPGYLDPDDEDQPSGITIYADGDITEEQEDGEIIETDYPKPKRKMTVEFPGMNAPIPENSDKRLWAPGTSSLDLSRNRLHRRLNTYPEHVKRGNHHEQRRSRDFRDEDPENVSRGHHHEQRRSRDFRDDGPPGDPGYSSLMSSFHPRYGSDDSSYSNTKGNISVPRSPILGRSQSSRGRSSPLGEEVSLNHGSYNSFSYSPPGRFLSPQDYSSSRFENPTENLKDKDLDHPSWTKDKHEGRHRWR</sequence>
<name>A0AAD7PXV9_QUISA</name>
<dbReference type="InterPro" id="IPR006568">
    <property type="entry name" value="PSP_pro-rich"/>
</dbReference>
<feature type="region of interest" description="Disordered" evidence="8">
    <location>
        <begin position="507"/>
        <end position="668"/>
    </location>
</feature>
<dbReference type="InterPro" id="IPR001878">
    <property type="entry name" value="Znf_CCHC"/>
</dbReference>
<dbReference type="Pfam" id="PF04046">
    <property type="entry name" value="PSP"/>
    <property type="match status" value="1"/>
</dbReference>
<feature type="compositionally biased region" description="Low complexity" evidence="8">
    <location>
        <begin position="594"/>
        <end position="604"/>
    </location>
</feature>
<dbReference type="KEGG" id="qsa:O6P43_009256"/>
<dbReference type="GO" id="GO:0071013">
    <property type="term" value="C:catalytic step 2 spliceosome"/>
    <property type="evidence" value="ECO:0007669"/>
    <property type="project" value="TreeGrafter"/>
</dbReference>
<keyword evidence="5" id="KW-0862">Zinc</keyword>
<evidence type="ECO:0000256" key="1">
    <source>
        <dbReference type="ARBA" id="ARBA00004642"/>
    </source>
</evidence>
<feature type="region of interest" description="Disordered" evidence="8">
    <location>
        <begin position="343"/>
        <end position="389"/>
    </location>
</feature>
<evidence type="ECO:0000256" key="5">
    <source>
        <dbReference type="ARBA" id="ARBA00022833"/>
    </source>
</evidence>
<keyword evidence="6" id="KW-0539">Nucleus</keyword>
<dbReference type="EMBL" id="JARAOO010000004">
    <property type="protein sequence ID" value="KAJ7971186.1"/>
    <property type="molecule type" value="Genomic_DNA"/>
</dbReference>
<dbReference type="PANTHER" id="PTHR13316:SF0">
    <property type="entry name" value="ZINC FINGER CCHC DOMAIN-CONTAINING PROTEIN 8"/>
    <property type="match status" value="1"/>
</dbReference>
<evidence type="ECO:0000313" key="11">
    <source>
        <dbReference type="Proteomes" id="UP001163823"/>
    </source>
</evidence>
<dbReference type="GO" id="GO:0005654">
    <property type="term" value="C:nucleoplasm"/>
    <property type="evidence" value="ECO:0007669"/>
    <property type="project" value="UniProtKB-SubCell"/>
</dbReference>